<dbReference type="Proteomes" id="UP001415857">
    <property type="component" value="Unassembled WGS sequence"/>
</dbReference>
<feature type="domain" description="TF-B3" evidence="6">
    <location>
        <begin position="11"/>
        <end position="106"/>
    </location>
</feature>
<keyword evidence="4" id="KW-0804">Transcription</keyword>
<dbReference type="CDD" id="cd10017">
    <property type="entry name" value="B3_DNA"/>
    <property type="match status" value="2"/>
</dbReference>
<dbReference type="InterPro" id="IPR050655">
    <property type="entry name" value="Plant_B3_domain"/>
</dbReference>
<dbReference type="InterPro" id="IPR015300">
    <property type="entry name" value="DNA-bd_pseudobarrel_sf"/>
</dbReference>
<keyword evidence="8" id="KW-1185">Reference proteome</keyword>
<protein>
    <recommendedName>
        <fullName evidence="6">TF-B3 domain-containing protein</fullName>
    </recommendedName>
</protein>
<dbReference type="EMBL" id="JBBPBK010000004">
    <property type="protein sequence ID" value="KAK9287039.1"/>
    <property type="molecule type" value="Genomic_DNA"/>
</dbReference>
<sequence>MVVESEIQIYPDFYKVYVPDHSSQRLHIPQAFIAHLNGKRLPEETILRSRHGRTLWHIEVSQVEEGVFFQNGWRSFVTDNSLELGDLLTFRFDGVGAFYVTVFGKSNCEKEEIRANNASIGDKVSRINKEEGDPIEVERYVRDKNPYFVTKMKHRTRARLYVPVEVLRDHNIKLNRNMMILRDPDGKNWLGKVASWKDGRMWIGGWKAFCKWNNVGEDDRCICEFVRGREGKKVSIIQVHIVRARQEARRHKEMDNVKAII</sequence>
<dbReference type="SMART" id="SM01019">
    <property type="entry name" value="B3"/>
    <property type="match status" value="2"/>
</dbReference>
<accession>A0AAP0RYW0</accession>
<evidence type="ECO:0000259" key="6">
    <source>
        <dbReference type="PROSITE" id="PS50863"/>
    </source>
</evidence>
<reference evidence="7 8" key="1">
    <citation type="journal article" date="2024" name="Plant J.">
        <title>Genome sequences and population genomics reveal climatic adaptation and genomic divergence between two closely related sweetgum species.</title>
        <authorList>
            <person name="Xu W.Q."/>
            <person name="Ren C.Q."/>
            <person name="Zhang X.Y."/>
            <person name="Comes H.P."/>
            <person name="Liu X.H."/>
            <person name="Li Y.G."/>
            <person name="Kettle C.J."/>
            <person name="Jalonen R."/>
            <person name="Gaisberger H."/>
            <person name="Ma Y.Z."/>
            <person name="Qiu Y.X."/>
        </authorList>
    </citation>
    <scope>NUCLEOTIDE SEQUENCE [LARGE SCALE GENOMIC DNA]</scope>
    <source>
        <strain evidence="7">Hangzhou</strain>
    </source>
</reference>
<dbReference type="InterPro" id="IPR003340">
    <property type="entry name" value="B3_DNA-bd"/>
</dbReference>
<evidence type="ECO:0000256" key="5">
    <source>
        <dbReference type="ARBA" id="ARBA00023242"/>
    </source>
</evidence>
<evidence type="ECO:0000313" key="8">
    <source>
        <dbReference type="Proteomes" id="UP001415857"/>
    </source>
</evidence>
<comment type="caution">
    <text evidence="7">The sequence shown here is derived from an EMBL/GenBank/DDBJ whole genome shotgun (WGS) entry which is preliminary data.</text>
</comment>
<keyword evidence="5" id="KW-0539">Nucleus</keyword>
<name>A0AAP0RYW0_LIQFO</name>
<dbReference type="GO" id="GO:0003677">
    <property type="term" value="F:DNA binding"/>
    <property type="evidence" value="ECO:0007669"/>
    <property type="project" value="UniProtKB-KW"/>
</dbReference>
<evidence type="ECO:0000256" key="4">
    <source>
        <dbReference type="ARBA" id="ARBA00023163"/>
    </source>
</evidence>
<dbReference type="Gene3D" id="2.40.330.10">
    <property type="entry name" value="DNA-binding pseudobarrel domain"/>
    <property type="match status" value="2"/>
</dbReference>
<keyword evidence="2" id="KW-0805">Transcription regulation</keyword>
<gene>
    <name evidence="7" type="ORF">L1049_015447</name>
</gene>
<dbReference type="PANTHER" id="PTHR31920:SF135">
    <property type="entry name" value="B3 DOMAIN-CONTAINING PROTEIN OS03G0621600-RELATED"/>
    <property type="match status" value="1"/>
</dbReference>
<evidence type="ECO:0000313" key="7">
    <source>
        <dbReference type="EMBL" id="KAK9287039.1"/>
    </source>
</evidence>
<dbReference type="AlphaFoldDB" id="A0AAP0RYW0"/>
<keyword evidence="3" id="KW-0238">DNA-binding</keyword>
<evidence type="ECO:0000256" key="1">
    <source>
        <dbReference type="ARBA" id="ARBA00004123"/>
    </source>
</evidence>
<comment type="subcellular location">
    <subcellularLocation>
        <location evidence="1">Nucleus</location>
    </subcellularLocation>
</comment>
<evidence type="ECO:0000256" key="2">
    <source>
        <dbReference type="ARBA" id="ARBA00023015"/>
    </source>
</evidence>
<proteinExistence type="predicted"/>
<dbReference type="PROSITE" id="PS50863">
    <property type="entry name" value="B3"/>
    <property type="match status" value="2"/>
</dbReference>
<dbReference type="PANTHER" id="PTHR31920">
    <property type="entry name" value="B3 DOMAIN-CONTAINING"/>
    <property type="match status" value="1"/>
</dbReference>
<dbReference type="Pfam" id="PF02362">
    <property type="entry name" value="B3"/>
    <property type="match status" value="2"/>
</dbReference>
<organism evidence="7 8">
    <name type="scientific">Liquidambar formosana</name>
    <name type="common">Formosan gum</name>
    <dbReference type="NCBI Taxonomy" id="63359"/>
    <lineage>
        <taxon>Eukaryota</taxon>
        <taxon>Viridiplantae</taxon>
        <taxon>Streptophyta</taxon>
        <taxon>Embryophyta</taxon>
        <taxon>Tracheophyta</taxon>
        <taxon>Spermatophyta</taxon>
        <taxon>Magnoliopsida</taxon>
        <taxon>eudicotyledons</taxon>
        <taxon>Gunneridae</taxon>
        <taxon>Pentapetalae</taxon>
        <taxon>Saxifragales</taxon>
        <taxon>Altingiaceae</taxon>
        <taxon>Liquidambar</taxon>
    </lineage>
</organism>
<dbReference type="SUPFAM" id="SSF101936">
    <property type="entry name" value="DNA-binding pseudobarrel domain"/>
    <property type="match status" value="2"/>
</dbReference>
<dbReference type="GO" id="GO:0005634">
    <property type="term" value="C:nucleus"/>
    <property type="evidence" value="ECO:0007669"/>
    <property type="project" value="UniProtKB-SubCell"/>
</dbReference>
<feature type="domain" description="TF-B3" evidence="6">
    <location>
        <begin position="145"/>
        <end position="245"/>
    </location>
</feature>
<evidence type="ECO:0000256" key="3">
    <source>
        <dbReference type="ARBA" id="ARBA00023125"/>
    </source>
</evidence>